<dbReference type="InterPro" id="IPR002319">
    <property type="entry name" value="Phenylalanyl-tRNA_Synthase"/>
</dbReference>
<keyword evidence="6" id="KW-0067">ATP-binding</keyword>
<dbReference type="FunFam" id="3.30.70.380:FF:000002">
    <property type="entry name" value="phenylalanine--tRNA ligase, mitochondrial"/>
    <property type="match status" value="1"/>
</dbReference>
<dbReference type="Gene3D" id="3.30.930.10">
    <property type="entry name" value="Bira Bifunctional Protein, Domain 2"/>
    <property type="match status" value="1"/>
</dbReference>
<evidence type="ECO:0000313" key="18">
    <source>
        <dbReference type="Proteomes" id="UP000076798"/>
    </source>
</evidence>
<keyword evidence="9" id="KW-0496">Mitochondrion</keyword>
<evidence type="ECO:0000256" key="7">
    <source>
        <dbReference type="ARBA" id="ARBA00022917"/>
    </source>
</evidence>
<dbReference type="GO" id="GO:0005524">
    <property type="term" value="F:ATP binding"/>
    <property type="evidence" value="ECO:0007669"/>
    <property type="project" value="UniProtKB-KW"/>
</dbReference>
<dbReference type="InterPro" id="IPR004530">
    <property type="entry name" value="Phe-tRNA-synth_IIc_mito"/>
</dbReference>
<keyword evidence="7" id="KW-0648">Protein biosynthesis</keyword>
<evidence type="ECO:0000256" key="2">
    <source>
        <dbReference type="ARBA" id="ARBA00008226"/>
    </source>
</evidence>
<keyword evidence="4" id="KW-0436">Ligase</keyword>
<evidence type="ECO:0000256" key="10">
    <source>
        <dbReference type="ARBA" id="ARBA00023146"/>
    </source>
</evidence>
<evidence type="ECO:0000256" key="8">
    <source>
        <dbReference type="ARBA" id="ARBA00022946"/>
    </source>
</evidence>
<evidence type="ECO:0000256" key="11">
    <source>
        <dbReference type="ARBA" id="ARBA00031194"/>
    </source>
</evidence>
<dbReference type="InterPro" id="IPR045864">
    <property type="entry name" value="aa-tRNA-synth_II/BPL/LPL"/>
</dbReference>
<evidence type="ECO:0000256" key="13">
    <source>
        <dbReference type="ARBA" id="ARBA00057761"/>
    </source>
</evidence>
<dbReference type="Proteomes" id="UP000076798">
    <property type="component" value="Unassembled WGS sequence"/>
</dbReference>
<dbReference type="SUPFAM" id="SSF54991">
    <property type="entry name" value="Anticodon-binding domain of PheRS"/>
    <property type="match status" value="1"/>
</dbReference>
<protein>
    <recommendedName>
        <fullName evidence="14">Phenylalanine--tRNA ligase, mitochondrial</fullName>
        <ecNumber evidence="3">6.1.1.20</ecNumber>
    </recommendedName>
    <alternativeName>
        <fullName evidence="11">Phenylalanyl-tRNA synthetase</fullName>
    </alternativeName>
</protein>
<keyword evidence="10 17" id="KW-0030">Aminoacyl-tRNA synthetase</keyword>
<dbReference type="GO" id="GO:0005759">
    <property type="term" value="C:mitochondrial matrix"/>
    <property type="evidence" value="ECO:0007669"/>
    <property type="project" value="UniProtKB-SubCell"/>
</dbReference>
<dbReference type="InterPro" id="IPR006195">
    <property type="entry name" value="aa-tRNA-synth_II"/>
</dbReference>
<evidence type="ECO:0000259" key="15">
    <source>
        <dbReference type="PROSITE" id="PS50862"/>
    </source>
</evidence>
<organism evidence="17 18">
    <name type="scientific">Sistotremastrum suecicum HHB10207 ss-3</name>
    <dbReference type="NCBI Taxonomy" id="1314776"/>
    <lineage>
        <taxon>Eukaryota</taxon>
        <taxon>Fungi</taxon>
        <taxon>Dikarya</taxon>
        <taxon>Basidiomycota</taxon>
        <taxon>Agaricomycotina</taxon>
        <taxon>Agaricomycetes</taxon>
        <taxon>Sistotremastrales</taxon>
        <taxon>Sistotremastraceae</taxon>
        <taxon>Sistotremastrum</taxon>
    </lineage>
</organism>
<dbReference type="PROSITE" id="PS50862">
    <property type="entry name" value="AA_TRNA_LIGASE_II"/>
    <property type="match status" value="1"/>
</dbReference>
<comment type="subcellular location">
    <subcellularLocation>
        <location evidence="1">Mitochondrion matrix</location>
    </subcellularLocation>
</comment>
<evidence type="ECO:0000256" key="12">
    <source>
        <dbReference type="ARBA" id="ARBA00049255"/>
    </source>
</evidence>
<dbReference type="SMART" id="SM00896">
    <property type="entry name" value="FDX-ACB"/>
    <property type="match status" value="1"/>
</dbReference>
<evidence type="ECO:0000259" key="16">
    <source>
        <dbReference type="PROSITE" id="PS51447"/>
    </source>
</evidence>
<dbReference type="Pfam" id="PF01409">
    <property type="entry name" value="tRNA-synt_2d"/>
    <property type="match status" value="2"/>
</dbReference>
<dbReference type="CDD" id="cd00496">
    <property type="entry name" value="PheRS_alpha_core"/>
    <property type="match status" value="1"/>
</dbReference>
<dbReference type="NCBIfam" id="TIGR00469">
    <property type="entry name" value="pheS_mito"/>
    <property type="match status" value="1"/>
</dbReference>
<gene>
    <name evidence="17" type="ORF">SISSUDRAFT_993881</name>
</gene>
<keyword evidence="8" id="KW-0809">Transit peptide</keyword>
<dbReference type="InterPro" id="IPR005121">
    <property type="entry name" value="Fdx_antiC-bd"/>
</dbReference>
<dbReference type="EMBL" id="KV428307">
    <property type="protein sequence ID" value="KZT32656.1"/>
    <property type="molecule type" value="Genomic_DNA"/>
</dbReference>
<dbReference type="PANTHER" id="PTHR11538">
    <property type="entry name" value="PHENYLALANYL-TRNA SYNTHETASE"/>
    <property type="match status" value="1"/>
</dbReference>
<evidence type="ECO:0000256" key="9">
    <source>
        <dbReference type="ARBA" id="ARBA00023128"/>
    </source>
</evidence>
<dbReference type="OrthoDB" id="4457at2759"/>
<dbReference type="Gene3D" id="3.30.70.380">
    <property type="entry name" value="Ferrodoxin-fold anticodon-binding domain"/>
    <property type="match status" value="1"/>
</dbReference>
<comment type="similarity">
    <text evidence="2">Belongs to the class-II aminoacyl-tRNA synthetase family.</text>
</comment>
<name>A0A165XXK5_9AGAM</name>
<reference evidence="17 18" key="1">
    <citation type="journal article" date="2016" name="Mol. Biol. Evol.">
        <title>Comparative Genomics of Early-Diverging Mushroom-Forming Fungi Provides Insights into the Origins of Lignocellulose Decay Capabilities.</title>
        <authorList>
            <person name="Nagy L.G."/>
            <person name="Riley R."/>
            <person name="Tritt A."/>
            <person name="Adam C."/>
            <person name="Daum C."/>
            <person name="Floudas D."/>
            <person name="Sun H."/>
            <person name="Yadav J.S."/>
            <person name="Pangilinan J."/>
            <person name="Larsson K.H."/>
            <person name="Matsuura K."/>
            <person name="Barry K."/>
            <person name="Labutti K."/>
            <person name="Kuo R."/>
            <person name="Ohm R.A."/>
            <person name="Bhattacharya S.S."/>
            <person name="Shirouzu T."/>
            <person name="Yoshinaga Y."/>
            <person name="Martin F.M."/>
            <person name="Grigoriev I.V."/>
            <person name="Hibbett D.S."/>
        </authorList>
    </citation>
    <scope>NUCLEOTIDE SEQUENCE [LARGE SCALE GENOMIC DNA]</scope>
    <source>
        <strain evidence="17 18">HHB10207 ss-3</strain>
    </source>
</reference>
<dbReference type="PANTHER" id="PTHR11538:SF41">
    <property type="entry name" value="PHENYLALANINE--TRNA LIGASE, MITOCHONDRIAL"/>
    <property type="match status" value="1"/>
</dbReference>
<dbReference type="GO" id="GO:0000049">
    <property type="term" value="F:tRNA binding"/>
    <property type="evidence" value="ECO:0007669"/>
    <property type="project" value="InterPro"/>
</dbReference>
<dbReference type="GO" id="GO:0006432">
    <property type="term" value="P:phenylalanyl-tRNA aminoacylation"/>
    <property type="evidence" value="ECO:0007669"/>
    <property type="project" value="InterPro"/>
</dbReference>
<dbReference type="SUPFAM" id="SSF55681">
    <property type="entry name" value="Class II aaRS and biotin synthetases"/>
    <property type="match status" value="1"/>
</dbReference>
<evidence type="ECO:0000256" key="3">
    <source>
        <dbReference type="ARBA" id="ARBA00012814"/>
    </source>
</evidence>
<proteinExistence type="inferred from homology"/>
<feature type="domain" description="FDX-ACB" evidence="16">
    <location>
        <begin position="348"/>
        <end position="439"/>
    </location>
</feature>
<comment type="function">
    <text evidence="13">Is responsible for the charging of tRNA(Phe) with phenylalanine in mitochondrial translation.</text>
</comment>
<evidence type="ECO:0000256" key="14">
    <source>
        <dbReference type="ARBA" id="ARBA00073229"/>
    </source>
</evidence>
<sequence>MLETRLRPLASCSFSVLTRARGLASSSTPSSQLRVAGGTYRQDAFTNVTNAIIQKAETSLLSKPSHPLSILNSLIHSHFPDYKAITPSSPVVSVFKNFDELGFPPDHPGRRHTDSYYVNKEQLLRTHASAHQIESFQTDAKKWLLTADVYRRDEIDASHYPVFHQMDGARVFDKSASELRALEEENEVMAHRLAQENILIEDESSIGPQNPYQQAHDPAQAALVAANLKHTLNGLMLKLFGGAAGATKENPLRVRWIDAYFPFTSPSYEVEVFFRGKWLEILGCGVVNQAILDRAGVKERISWAFGLGLERIAMVLFSIPDIRLFWSQDPRFLSQFTPGVISTFKEFSKFPSNWKDVSFWISRDVHENDVCDIVREAAGDLAEDVKEIDRFVHPQTSKTSLCYRIHYRSMERSLSNAEISEIQDRLEGMLVSELGVEIR</sequence>
<dbReference type="InterPro" id="IPR036690">
    <property type="entry name" value="Fdx_antiC-bd_sf"/>
</dbReference>
<dbReference type="PROSITE" id="PS51447">
    <property type="entry name" value="FDX_ACB"/>
    <property type="match status" value="1"/>
</dbReference>
<evidence type="ECO:0000256" key="1">
    <source>
        <dbReference type="ARBA" id="ARBA00004305"/>
    </source>
</evidence>
<evidence type="ECO:0000256" key="5">
    <source>
        <dbReference type="ARBA" id="ARBA00022741"/>
    </source>
</evidence>
<accession>A0A165XXK5</accession>
<keyword evidence="5" id="KW-0547">Nucleotide-binding</keyword>
<dbReference type="FunFam" id="3.30.930.10:FF:000053">
    <property type="entry name" value="Phenylalanyl-tRNA synthetase mitochondrial"/>
    <property type="match status" value="1"/>
</dbReference>
<comment type="catalytic activity">
    <reaction evidence="12">
        <text>tRNA(Phe) + L-phenylalanine + ATP = L-phenylalanyl-tRNA(Phe) + AMP + diphosphate + H(+)</text>
        <dbReference type="Rhea" id="RHEA:19413"/>
        <dbReference type="Rhea" id="RHEA-COMP:9668"/>
        <dbReference type="Rhea" id="RHEA-COMP:9699"/>
        <dbReference type="ChEBI" id="CHEBI:15378"/>
        <dbReference type="ChEBI" id="CHEBI:30616"/>
        <dbReference type="ChEBI" id="CHEBI:33019"/>
        <dbReference type="ChEBI" id="CHEBI:58095"/>
        <dbReference type="ChEBI" id="CHEBI:78442"/>
        <dbReference type="ChEBI" id="CHEBI:78531"/>
        <dbReference type="ChEBI" id="CHEBI:456215"/>
        <dbReference type="EC" id="6.1.1.20"/>
    </reaction>
</comment>
<dbReference type="Pfam" id="PF03147">
    <property type="entry name" value="FDX-ACB"/>
    <property type="match status" value="1"/>
</dbReference>
<evidence type="ECO:0000256" key="6">
    <source>
        <dbReference type="ARBA" id="ARBA00022840"/>
    </source>
</evidence>
<feature type="domain" description="Aminoacyl-transfer RNA synthetases class-II family profile" evidence="15">
    <location>
        <begin position="147"/>
        <end position="338"/>
    </location>
</feature>
<dbReference type="AlphaFoldDB" id="A0A165XXK5"/>
<dbReference type="EC" id="6.1.1.20" evidence="3"/>
<dbReference type="STRING" id="1314776.A0A165XXK5"/>
<evidence type="ECO:0000256" key="4">
    <source>
        <dbReference type="ARBA" id="ARBA00022598"/>
    </source>
</evidence>
<evidence type="ECO:0000313" key="17">
    <source>
        <dbReference type="EMBL" id="KZT32656.1"/>
    </source>
</evidence>
<dbReference type="GO" id="GO:0004826">
    <property type="term" value="F:phenylalanine-tRNA ligase activity"/>
    <property type="evidence" value="ECO:0007669"/>
    <property type="project" value="UniProtKB-EC"/>
</dbReference>
<keyword evidence="18" id="KW-1185">Reference proteome</keyword>